<dbReference type="RefSeq" id="WP_091231289.1">
    <property type="nucleotide sequence ID" value="NZ_FMKA01000004.1"/>
</dbReference>
<keyword evidence="7" id="KW-1185">Reference proteome</keyword>
<evidence type="ECO:0000256" key="1">
    <source>
        <dbReference type="ARBA" id="ARBA00005750"/>
    </source>
</evidence>
<gene>
    <name evidence="6" type="ORF">SAMN05421730_100441</name>
</gene>
<proteinExistence type="inferred from homology"/>
<protein>
    <recommendedName>
        <fullName evidence="2">protein-tyrosine-phosphatase</fullName>
        <ecNumber evidence="2">3.1.3.48</ecNumber>
    </recommendedName>
</protein>
<dbReference type="InterPro" id="IPR032466">
    <property type="entry name" value="Metal_Hydrolase"/>
</dbReference>
<evidence type="ECO:0000313" key="6">
    <source>
        <dbReference type="EMBL" id="SCP96248.1"/>
    </source>
</evidence>
<dbReference type="PANTHER" id="PTHR39181">
    <property type="entry name" value="TYROSINE-PROTEIN PHOSPHATASE YWQE"/>
    <property type="match status" value="1"/>
</dbReference>
<keyword evidence="4" id="KW-0904">Protein phosphatase</keyword>
<dbReference type="InterPro" id="IPR016667">
    <property type="entry name" value="Caps_polysacc_synth_CpsB/CapC"/>
</dbReference>
<dbReference type="UniPathway" id="UPA00934"/>
<comment type="catalytic activity">
    <reaction evidence="5">
        <text>O-phospho-L-tyrosyl-[protein] + H2O = L-tyrosyl-[protein] + phosphate</text>
        <dbReference type="Rhea" id="RHEA:10684"/>
        <dbReference type="Rhea" id="RHEA-COMP:10136"/>
        <dbReference type="Rhea" id="RHEA-COMP:20101"/>
        <dbReference type="ChEBI" id="CHEBI:15377"/>
        <dbReference type="ChEBI" id="CHEBI:43474"/>
        <dbReference type="ChEBI" id="CHEBI:46858"/>
        <dbReference type="ChEBI" id="CHEBI:61978"/>
        <dbReference type="EC" id="3.1.3.48"/>
    </reaction>
</comment>
<dbReference type="SUPFAM" id="SSF51556">
    <property type="entry name" value="Metallo-dependent hydrolases"/>
    <property type="match status" value="1"/>
</dbReference>
<evidence type="ECO:0000313" key="7">
    <source>
        <dbReference type="Proteomes" id="UP000199315"/>
    </source>
</evidence>
<dbReference type="Pfam" id="PF19567">
    <property type="entry name" value="CpsB_CapC"/>
    <property type="match status" value="1"/>
</dbReference>
<evidence type="ECO:0000256" key="3">
    <source>
        <dbReference type="ARBA" id="ARBA00022801"/>
    </source>
</evidence>
<dbReference type="AlphaFoldDB" id="A0A1D3TRD2"/>
<dbReference type="PIRSF" id="PIRSF016557">
    <property type="entry name" value="Caps_synth_CpsB"/>
    <property type="match status" value="1"/>
</dbReference>
<dbReference type="Proteomes" id="UP000199315">
    <property type="component" value="Unassembled WGS sequence"/>
</dbReference>
<dbReference type="GO" id="GO:0030145">
    <property type="term" value="F:manganese ion binding"/>
    <property type="evidence" value="ECO:0007669"/>
    <property type="project" value="InterPro"/>
</dbReference>
<dbReference type="OrthoDB" id="9788539at2"/>
<comment type="similarity">
    <text evidence="1">Belongs to the metallo-dependent hydrolases superfamily. CpsB/CapC family.</text>
</comment>
<keyword evidence="3" id="KW-0378">Hydrolase</keyword>
<dbReference type="STRING" id="1619234.SAMN05421730_100441"/>
<organism evidence="6 7">
    <name type="scientific">Anaerobium acetethylicum</name>
    <dbReference type="NCBI Taxonomy" id="1619234"/>
    <lineage>
        <taxon>Bacteria</taxon>
        <taxon>Bacillati</taxon>
        <taxon>Bacillota</taxon>
        <taxon>Clostridia</taxon>
        <taxon>Lachnospirales</taxon>
        <taxon>Lachnospiraceae</taxon>
        <taxon>Anaerobium</taxon>
    </lineage>
</organism>
<dbReference type="GO" id="GO:0004725">
    <property type="term" value="F:protein tyrosine phosphatase activity"/>
    <property type="evidence" value="ECO:0007669"/>
    <property type="project" value="UniProtKB-EC"/>
</dbReference>
<sequence>MKGYIDIHCHILPGADDGPKTMEDTINMIRLAHEQGISHMIATPHYHQGRYGRPSSELISRLKEVREAVRQAGLPVRLSLGNEIYYNGSVLEKLESRRILTLGKTSYILVEFSPAEDYRHMSDALHGLLLGGYRPVLAHAERYSCLREDIGRVKELVRMGYYIQVNAASIQGDAGFFVKRFTDKLMKEDLIHFAATDAHGTGSRSPKIQGGIRRMEKKYGEDYVRTLFCDNPKKLLENEIIDAKR</sequence>
<name>A0A1D3TRD2_9FIRM</name>
<evidence type="ECO:0000256" key="4">
    <source>
        <dbReference type="ARBA" id="ARBA00022912"/>
    </source>
</evidence>
<evidence type="ECO:0000256" key="5">
    <source>
        <dbReference type="ARBA" id="ARBA00051722"/>
    </source>
</evidence>
<dbReference type="EMBL" id="FMKA01000004">
    <property type="protein sequence ID" value="SCP96248.1"/>
    <property type="molecule type" value="Genomic_DNA"/>
</dbReference>
<dbReference type="GO" id="GO:0045227">
    <property type="term" value="P:capsule polysaccharide biosynthetic process"/>
    <property type="evidence" value="ECO:0007669"/>
    <property type="project" value="UniProtKB-UniPathway"/>
</dbReference>
<dbReference type="Gene3D" id="3.20.20.140">
    <property type="entry name" value="Metal-dependent hydrolases"/>
    <property type="match status" value="1"/>
</dbReference>
<reference evidence="6 7" key="1">
    <citation type="submission" date="2016-09" db="EMBL/GenBank/DDBJ databases">
        <authorList>
            <person name="Capua I."/>
            <person name="De Benedictis P."/>
            <person name="Joannis T."/>
            <person name="Lombin L.H."/>
            <person name="Cattoli G."/>
        </authorList>
    </citation>
    <scope>NUCLEOTIDE SEQUENCE [LARGE SCALE GENOMIC DNA]</scope>
    <source>
        <strain evidence="6 7">GluBS11</strain>
    </source>
</reference>
<evidence type="ECO:0000256" key="2">
    <source>
        <dbReference type="ARBA" id="ARBA00013064"/>
    </source>
</evidence>
<dbReference type="PANTHER" id="PTHR39181:SF1">
    <property type="entry name" value="TYROSINE-PROTEIN PHOSPHATASE YWQE"/>
    <property type="match status" value="1"/>
</dbReference>
<accession>A0A1D3TRD2</accession>
<dbReference type="EC" id="3.1.3.48" evidence="2"/>